<accession>A0A6J4U2P0</accession>
<proteinExistence type="predicted"/>
<sequence length="184" mass="18843">MEVERLADGLWRWTTSAPAAAGCPPGRAASVYLETADAVLLFDPAVPAAGSVEAERFWRALDADVARLARPVVVLLTRPRHARDTAAVVSRYAGVTVRSPGWSTDAAVPFGAHRFDPGETLPGGVGAHVVRSAGGEAAYELPGGAALVVGDVVPPRGATSGSTVERILPAHGPPFATMVSATGS</sequence>
<dbReference type="Gene3D" id="3.60.15.10">
    <property type="entry name" value="Ribonuclease Z/Hydroxyacylglutathione hydrolase-like"/>
    <property type="match status" value="1"/>
</dbReference>
<dbReference type="PROSITE" id="PS51257">
    <property type="entry name" value="PROKAR_LIPOPROTEIN"/>
    <property type="match status" value="1"/>
</dbReference>
<evidence type="ECO:0008006" key="2">
    <source>
        <dbReference type="Google" id="ProtNLM"/>
    </source>
</evidence>
<dbReference type="InterPro" id="IPR036866">
    <property type="entry name" value="RibonucZ/Hydroxyglut_hydro"/>
</dbReference>
<reference evidence="1" key="1">
    <citation type="submission" date="2020-02" db="EMBL/GenBank/DDBJ databases">
        <authorList>
            <person name="Meier V. D."/>
        </authorList>
    </citation>
    <scope>NUCLEOTIDE SEQUENCE</scope>
    <source>
        <strain evidence="1">AVDCRST_MAG79</strain>
    </source>
</reference>
<dbReference type="SUPFAM" id="SSF56281">
    <property type="entry name" value="Metallo-hydrolase/oxidoreductase"/>
    <property type="match status" value="1"/>
</dbReference>
<protein>
    <recommendedName>
        <fullName evidence="2">Metallo-beta-lactamase domain-containing protein</fullName>
    </recommendedName>
</protein>
<dbReference type="EMBL" id="CADCWC010000252">
    <property type="protein sequence ID" value="CAA9539074.1"/>
    <property type="molecule type" value="Genomic_DNA"/>
</dbReference>
<name>A0A6J4U2P0_9ACTN</name>
<evidence type="ECO:0000313" key="1">
    <source>
        <dbReference type="EMBL" id="CAA9539074.1"/>
    </source>
</evidence>
<organism evidence="1">
    <name type="scientific">uncultured Thermoleophilia bacterium</name>
    <dbReference type="NCBI Taxonomy" id="1497501"/>
    <lineage>
        <taxon>Bacteria</taxon>
        <taxon>Bacillati</taxon>
        <taxon>Actinomycetota</taxon>
        <taxon>Thermoleophilia</taxon>
        <taxon>environmental samples</taxon>
    </lineage>
</organism>
<gene>
    <name evidence="1" type="ORF">AVDCRST_MAG79-1682</name>
</gene>
<dbReference type="AlphaFoldDB" id="A0A6J4U2P0"/>